<dbReference type="Proteomes" id="UP000005239">
    <property type="component" value="Unassembled WGS sequence"/>
</dbReference>
<evidence type="ECO:0000313" key="2">
    <source>
        <dbReference type="Proteomes" id="UP000005239"/>
    </source>
</evidence>
<keyword evidence="2" id="KW-1185">Reference proteome</keyword>
<proteinExistence type="predicted"/>
<gene>
    <name evidence="1" type="primary">WBGene00108639</name>
</gene>
<accession>A0A2A6CSZ1</accession>
<protein>
    <submittedName>
        <fullName evidence="1">Uncharacterized protein</fullName>
    </submittedName>
</protein>
<sequence>MRVLLSLFLTAILLWSIVEADEEYTAPYCTDGSRLICPKRPLCTCVSGTIVFPPEKRRGERGIWHH</sequence>
<dbReference type="EnsemblMetazoa" id="PPA19085.1">
    <property type="protein sequence ID" value="PPA19085.1"/>
    <property type="gene ID" value="WBGene00108639"/>
</dbReference>
<evidence type="ECO:0000313" key="1">
    <source>
        <dbReference type="EnsemblMetazoa" id="PPA19085.1"/>
    </source>
</evidence>
<name>A0A2A6CSZ1_PRIPA</name>
<organism evidence="1 2">
    <name type="scientific">Pristionchus pacificus</name>
    <name type="common">Parasitic nematode worm</name>
    <dbReference type="NCBI Taxonomy" id="54126"/>
    <lineage>
        <taxon>Eukaryota</taxon>
        <taxon>Metazoa</taxon>
        <taxon>Ecdysozoa</taxon>
        <taxon>Nematoda</taxon>
        <taxon>Chromadorea</taxon>
        <taxon>Rhabditida</taxon>
        <taxon>Rhabditina</taxon>
        <taxon>Diplogasteromorpha</taxon>
        <taxon>Diplogasteroidea</taxon>
        <taxon>Neodiplogasteridae</taxon>
        <taxon>Pristionchus</taxon>
    </lineage>
</organism>
<reference evidence="1" key="2">
    <citation type="submission" date="2022-06" db="UniProtKB">
        <authorList>
            <consortium name="EnsemblMetazoa"/>
        </authorList>
    </citation>
    <scope>IDENTIFICATION</scope>
    <source>
        <strain evidence="1">PS312</strain>
    </source>
</reference>
<dbReference type="AlphaFoldDB" id="A0A2A6CSZ1"/>
<reference evidence="2" key="1">
    <citation type="journal article" date="2008" name="Nat. Genet.">
        <title>The Pristionchus pacificus genome provides a unique perspective on nematode lifestyle and parasitism.</title>
        <authorList>
            <person name="Dieterich C."/>
            <person name="Clifton S.W."/>
            <person name="Schuster L.N."/>
            <person name="Chinwalla A."/>
            <person name="Delehaunty K."/>
            <person name="Dinkelacker I."/>
            <person name="Fulton L."/>
            <person name="Fulton R."/>
            <person name="Godfrey J."/>
            <person name="Minx P."/>
            <person name="Mitreva M."/>
            <person name="Roeseler W."/>
            <person name="Tian H."/>
            <person name="Witte H."/>
            <person name="Yang S.P."/>
            <person name="Wilson R.K."/>
            <person name="Sommer R.J."/>
        </authorList>
    </citation>
    <scope>NUCLEOTIDE SEQUENCE [LARGE SCALE GENOMIC DNA]</scope>
    <source>
        <strain evidence="2">PS312</strain>
    </source>
</reference>
<accession>A0A8R1YFD7</accession>